<dbReference type="HOGENOM" id="CLU_2852826_0_0_1"/>
<name>M4D341_BRACM</name>
<dbReference type="Proteomes" id="UP000011750">
    <property type="component" value="Chromosome A08"/>
</dbReference>
<dbReference type="InterPro" id="IPR036047">
    <property type="entry name" value="F-box-like_dom_sf"/>
</dbReference>
<evidence type="ECO:0000313" key="2">
    <source>
        <dbReference type="EnsemblPlants" id="Bra010894.1-P"/>
    </source>
</evidence>
<dbReference type="PANTHER" id="PTHR31111:SF132">
    <property type="entry name" value="F-BOX ASSOCIATED UBIQUITINATION EFFECTOR FAMILY PROTEIN-RELATED"/>
    <property type="match status" value="1"/>
</dbReference>
<reference evidence="2 3" key="1">
    <citation type="journal article" date="2011" name="Nat. Genet.">
        <title>The genome of the mesopolyploid crop species Brassica rapa.</title>
        <authorList>
            <consortium name="Brassica rapa Genome Sequencing Project Consortium"/>
            <person name="Wang X."/>
            <person name="Wang H."/>
            <person name="Wang J."/>
            <person name="Sun R."/>
            <person name="Wu J."/>
            <person name="Liu S."/>
            <person name="Bai Y."/>
            <person name="Mun J.H."/>
            <person name="Bancroft I."/>
            <person name="Cheng F."/>
            <person name="Huang S."/>
            <person name="Li X."/>
            <person name="Hua W."/>
            <person name="Wang J."/>
            <person name="Wang X."/>
            <person name="Freeling M."/>
            <person name="Pires J.C."/>
            <person name="Paterson A.H."/>
            <person name="Chalhoub B."/>
            <person name="Wang B."/>
            <person name="Hayward A."/>
            <person name="Sharpe A.G."/>
            <person name="Park B.S."/>
            <person name="Weisshaar B."/>
            <person name="Liu B."/>
            <person name="Li B."/>
            <person name="Liu B."/>
            <person name="Tong C."/>
            <person name="Song C."/>
            <person name="Duran C."/>
            <person name="Peng C."/>
            <person name="Geng C."/>
            <person name="Koh C."/>
            <person name="Lin C."/>
            <person name="Edwards D."/>
            <person name="Mu D."/>
            <person name="Shen D."/>
            <person name="Soumpourou E."/>
            <person name="Li F."/>
            <person name="Fraser F."/>
            <person name="Conant G."/>
            <person name="Lassalle G."/>
            <person name="King G.J."/>
            <person name="Bonnema G."/>
            <person name="Tang H."/>
            <person name="Wang H."/>
            <person name="Belcram H."/>
            <person name="Zhou H."/>
            <person name="Hirakawa H."/>
            <person name="Abe H."/>
            <person name="Guo H."/>
            <person name="Wang H."/>
            <person name="Jin H."/>
            <person name="Parkin I.A."/>
            <person name="Batley J."/>
            <person name="Kim J.S."/>
            <person name="Just J."/>
            <person name="Li J."/>
            <person name="Xu J."/>
            <person name="Deng J."/>
            <person name="Kim J.A."/>
            <person name="Li J."/>
            <person name="Yu J."/>
            <person name="Meng J."/>
            <person name="Wang J."/>
            <person name="Min J."/>
            <person name="Poulain J."/>
            <person name="Wang J."/>
            <person name="Hatakeyama K."/>
            <person name="Wu K."/>
            <person name="Wang L."/>
            <person name="Fang L."/>
            <person name="Trick M."/>
            <person name="Links M.G."/>
            <person name="Zhao M."/>
            <person name="Jin M."/>
            <person name="Ramchiary N."/>
            <person name="Drou N."/>
            <person name="Berkman P.J."/>
            <person name="Cai Q."/>
            <person name="Huang Q."/>
            <person name="Li R."/>
            <person name="Tabata S."/>
            <person name="Cheng S."/>
            <person name="Zhang S."/>
            <person name="Zhang S."/>
            <person name="Huang S."/>
            <person name="Sato S."/>
            <person name="Sun S."/>
            <person name="Kwon S.J."/>
            <person name="Choi S.R."/>
            <person name="Lee T.H."/>
            <person name="Fan W."/>
            <person name="Zhao X."/>
            <person name="Tan X."/>
            <person name="Xu X."/>
            <person name="Wang Y."/>
            <person name="Qiu Y."/>
            <person name="Yin Y."/>
            <person name="Li Y."/>
            <person name="Du Y."/>
            <person name="Liao Y."/>
            <person name="Lim Y."/>
            <person name="Narusaka Y."/>
            <person name="Wang Y."/>
            <person name="Wang Z."/>
            <person name="Li Z."/>
            <person name="Wang Z."/>
            <person name="Xiong Z."/>
            <person name="Zhang Z."/>
        </authorList>
    </citation>
    <scope>NUCLEOTIDE SEQUENCE [LARGE SCALE GENOMIC DNA]</scope>
    <source>
        <strain evidence="2 3">cv. Chiifu-401-42</strain>
    </source>
</reference>
<dbReference type="InterPro" id="IPR001810">
    <property type="entry name" value="F-box_dom"/>
</dbReference>
<dbReference type="InParanoid" id="M4D341"/>
<dbReference type="Gene3D" id="1.20.1280.50">
    <property type="match status" value="1"/>
</dbReference>
<dbReference type="Pfam" id="PF00646">
    <property type="entry name" value="F-box"/>
    <property type="match status" value="1"/>
</dbReference>
<protein>
    <recommendedName>
        <fullName evidence="1">F-box domain-containing protein</fullName>
    </recommendedName>
</protein>
<dbReference type="PANTHER" id="PTHR31111">
    <property type="entry name" value="BNAA05G37150D PROTEIN-RELATED"/>
    <property type="match status" value="1"/>
</dbReference>
<dbReference type="EnsemblPlants" id="Bra010894.1">
    <property type="protein sequence ID" value="Bra010894.1-P"/>
    <property type="gene ID" value="Bra010894"/>
</dbReference>
<dbReference type="OMA" id="HEDDSCQ"/>
<evidence type="ECO:0000313" key="3">
    <source>
        <dbReference type="Proteomes" id="UP000011750"/>
    </source>
</evidence>
<dbReference type="AlphaFoldDB" id="M4D341"/>
<sequence length="65" mass="7368">MISQPDHIPLDLTSEILSRLPAKSFARFLCVSKLWTSFTTLSSFINSFAFRSSSQTPRLLITFTL</sequence>
<dbReference type="Gramene" id="Bra010894.1">
    <property type="protein sequence ID" value="Bra010894.1-P"/>
    <property type="gene ID" value="Bra010894"/>
</dbReference>
<keyword evidence="3" id="KW-1185">Reference proteome</keyword>
<reference evidence="2" key="3">
    <citation type="submission" date="2023-03" db="UniProtKB">
        <authorList>
            <consortium name="EnsemblPlants"/>
        </authorList>
    </citation>
    <scope>IDENTIFICATION</scope>
    <source>
        <strain evidence="2">cv. Chiifu-401-42</strain>
    </source>
</reference>
<feature type="domain" description="F-box" evidence="1">
    <location>
        <begin position="7"/>
        <end position="40"/>
    </location>
</feature>
<proteinExistence type="predicted"/>
<accession>M4D341</accession>
<dbReference type="SUPFAM" id="SSF81383">
    <property type="entry name" value="F-box domain"/>
    <property type="match status" value="1"/>
</dbReference>
<reference evidence="2 3" key="2">
    <citation type="journal article" date="2018" name="Hortic Res">
        <title>Improved Brassica rapa reference genome by single-molecule sequencing and chromosome conformation capture technologies.</title>
        <authorList>
            <person name="Zhang L."/>
            <person name="Cai X."/>
            <person name="Wu J."/>
            <person name="Liu M."/>
            <person name="Grob S."/>
            <person name="Cheng F."/>
            <person name="Liang J."/>
            <person name="Cai C."/>
            <person name="Liu Z."/>
            <person name="Liu B."/>
            <person name="Wang F."/>
            <person name="Li S."/>
            <person name="Liu F."/>
            <person name="Li X."/>
            <person name="Cheng L."/>
            <person name="Yang W."/>
            <person name="Li M.H."/>
            <person name="Grossniklaus U."/>
            <person name="Zheng H."/>
            <person name="Wang X."/>
        </authorList>
    </citation>
    <scope>NUCLEOTIDE SEQUENCE [LARGE SCALE GENOMIC DNA]</scope>
    <source>
        <strain evidence="2 3">cv. Chiifu-401-42</strain>
    </source>
</reference>
<organism evidence="2 3">
    <name type="scientific">Brassica campestris</name>
    <name type="common">Field mustard</name>
    <dbReference type="NCBI Taxonomy" id="3711"/>
    <lineage>
        <taxon>Eukaryota</taxon>
        <taxon>Viridiplantae</taxon>
        <taxon>Streptophyta</taxon>
        <taxon>Embryophyta</taxon>
        <taxon>Tracheophyta</taxon>
        <taxon>Spermatophyta</taxon>
        <taxon>Magnoliopsida</taxon>
        <taxon>eudicotyledons</taxon>
        <taxon>Gunneridae</taxon>
        <taxon>Pentapetalae</taxon>
        <taxon>rosids</taxon>
        <taxon>malvids</taxon>
        <taxon>Brassicales</taxon>
        <taxon>Brassicaceae</taxon>
        <taxon>Brassiceae</taxon>
        <taxon>Brassica</taxon>
    </lineage>
</organism>
<evidence type="ECO:0000259" key="1">
    <source>
        <dbReference type="Pfam" id="PF00646"/>
    </source>
</evidence>